<feature type="transmembrane region" description="Helical" evidence="1">
    <location>
        <begin position="155"/>
        <end position="174"/>
    </location>
</feature>
<feature type="transmembrane region" description="Helical" evidence="1">
    <location>
        <begin position="123"/>
        <end position="143"/>
    </location>
</feature>
<sequence length="207" mass="24256">MADLPKDIVDLQDIEKIQFLQTLKADPARYAAYIQDKTKRIVDETVDTKRASFFKSSGDMARTLDMDRNSYAALVRTQELEATQDQILAQQRDMRDSTIFNRDMTRRQAEINEWYYENKRETLFVLQLTLLVVLTVVVTLSVAQYGWISQDGADYVMGFVIVVGVITWLYRWYYTAKIRDPRYWSTRRFEGDGRSSENAKRDELCAE</sequence>
<organism evidence="2">
    <name type="scientific">viral metagenome</name>
    <dbReference type="NCBI Taxonomy" id="1070528"/>
    <lineage>
        <taxon>unclassified sequences</taxon>
        <taxon>metagenomes</taxon>
        <taxon>organismal metagenomes</taxon>
    </lineage>
</organism>
<keyword evidence="1" id="KW-0472">Membrane</keyword>
<evidence type="ECO:0000313" key="2">
    <source>
        <dbReference type="EMBL" id="QHT24167.1"/>
    </source>
</evidence>
<proteinExistence type="predicted"/>
<evidence type="ECO:0000256" key="1">
    <source>
        <dbReference type="SAM" id="Phobius"/>
    </source>
</evidence>
<keyword evidence="1" id="KW-0812">Transmembrane</keyword>
<name>A0A6C0E4R3_9ZZZZ</name>
<keyword evidence="1" id="KW-1133">Transmembrane helix</keyword>
<dbReference type="AlphaFoldDB" id="A0A6C0E4R3"/>
<protein>
    <submittedName>
        <fullName evidence="2">Uncharacterized protein</fullName>
    </submittedName>
</protein>
<reference evidence="2" key="1">
    <citation type="journal article" date="2020" name="Nature">
        <title>Giant virus diversity and host interactions through global metagenomics.</title>
        <authorList>
            <person name="Schulz F."/>
            <person name="Roux S."/>
            <person name="Paez-Espino D."/>
            <person name="Jungbluth S."/>
            <person name="Walsh D.A."/>
            <person name="Denef V.J."/>
            <person name="McMahon K.D."/>
            <person name="Konstantinidis K.T."/>
            <person name="Eloe-Fadrosh E.A."/>
            <person name="Kyrpides N.C."/>
            <person name="Woyke T."/>
        </authorList>
    </citation>
    <scope>NUCLEOTIDE SEQUENCE</scope>
    <source>
        <strain evidence="2">GVMAG-M-3300023179-138</strain>
    </source>
</reference>
<dbReference type="EMBL" id="MN739743">
    <property type="protein sequence ID" value="QHT24167.1"/>
    <property type="molecule type" value="Genomic_DNA"/>
</dbReference>
<accession>A0A6C0E4R3</accession>